<accession>A0AA86QX93</accession>
<evidence type="ECO:0000313" key="3">
    <source>
        <dbReference type="EMBL" id="CAL6031765.1"/>
    </source>
</evidence>
<dbReference type="EMBL" id="CATOUU010000960">
    <property type="protein sequence ID" value="CAI9962946.1"/>
    <property type="molecule type" value="Genomic_DNA"/>
</dbReference>
<evidence type="ECO:0000313" key="4">
    <source>
        <dbReference type="EMBL" id="CAL6063594.1"/>
    </source>
</evidence>
<evidence type="ECO:0000313" key="2">
    <source>
        <dbReference type="EMBL" id="CAI9962946.1"/>
    </source>
</evidence>
<protein>
    <submittedName>
        <fullName evidence="3">Hypothetical_protein</fullName>
    </submittedName>
</protein>
<evidence type="ECO:0000313" key="1">
    <source>
        <dbReference type="EMBL" id="CAI9939637.1"/>
    </source>
</evidence>
<reference evidence="2" key="1">
    <citation type="submission" date="2023-06" db="EMBL/GenBank/DDBJ databases">
        <authorList>
            <person name="Kurt Z."/>
        </authorList>
    </citation>
    <scope>NUCLEOTIDE SEQUENCE</scope>
</reference>
<gene>
    <name evidence="1" type="ORF">HINF_LOCUS27282</name>
    <name evidence="3" type="ORF">HINF_LOCUS34164</name>
    <name evidence="2" type="ORF">HINF_LOCUS50591</name>
    <name evidence="4" type="ORF">HINF_LOCUS50950</name>
</gene>
<keyword evidence="5" id="KW-1185">Reference proteome</keyword>
<dbReference type="EMBL" id="CAXDID020000120">
    <property type="protein sequence ID" value="CAL6031765.1"/>
    <property type="molecule type" value="Genomic_DNA"/>
</dbReference>
<dbReference type="AlphaFoldDB" id="A0AA86QX93"/>
<sequence length="528" mass="62565">MKFNQIKTYVDEIICPGQRKEIHELAKIFKRAYNILLQVTQENAFISNSFQPKFQFYNLETDLQQHFSALKLNQFAKQDPFKVLEQTAQFIDSNLYQENLKLPIDQRALLFSFKFFLDETDYLELTDENGLNMKKIREHSQDFKQLQNVLKIYENVVTIKITDQKERSQLFQELQQVFNNNSINNDQTLLSVLRQQQKSQILKINFKQANKQQDDYFDEDFLEQLNIILTENNNQQVDNATAFFKTIIANNQNNETFQDSVQRVLTVMYDCLQVRGNSIYDVYPQFNKYKKQFGIEDVDLKKIEDNQINFKANNMQNLQQEMKIKIKYEPRNPIQFLIDFFNYIKQCKADLSDSIQYCANCINWVRIQSLPQVVDVLKKESVKLQITNEYLVFKYDEPVTDTVVLTQFQKLLSNTFSQEVGDYKAFVTGFVDLRNKIINYNKEVIKFLEGKVHKEKKTAVINSAADFIQYFNSKVNKNQQVNYHPHQLDLIKHNIIEYPIHQQLSQLLQDNGVVFDQEYPFGFIDKIM</sequence>
<reference evidence="3 5" key="2">
    <citation type="submission" date="2024-07" db="EMBL/GenBank/DDBJ databases">
        <authorList>
            <person name="Akdeniz Z."/>
        </authorList>
    </citation>
    <scope>NUCLEOTIDE SEQUENCE [LARGE SCALE GENOMIC DNA]</scope>
</reference>
<organism evidence="2">
    <name type="scientific">Hexamita inflata</name>
    <dbReference type="NCBI Taxonomy" id="28002"/>
    <lineage>
        <taxon>Eukaryota</taxon>
        <taxon>Metamonada</taxon>
        <taxon>Diplomonadida</taxon>
        <taxon>Hexamitidae</taxon>
        <taxon>Hexamitinae</taxon>
        <taxon>Hexamita</taxon>
    </lineage>
</organism>
<proteinExistence type="predicted"/>
<dbReference type="EMBL" id="CATOUU010000666">
    <property type="protein sequence ID" value="CAI9939637.1"/>
    <property type="molecule type" value="Genomic_DNA"/>
</dbReference>
<name>A0AA86QX93_9EUKA</name>
<comment type="caution">
    <text evidence="2">The sequence shown here is derived from an EMBL/GenBank/DDBJ whole genome shotgun (WGS) entry which is preliminary data.</text>
</comment>
<dbReference type="EMBL" id="CAXDID020000246">
    <property type="protein sequence ID" value="CAL6063594.1"/>
    <property type="molecule type" value="Genomic_DNA"/>
</dbReference>
<evidence type="ECO:0000313" key="5">
    <source>
        <dbReference type="Proteomes" id="UP001642409"/>
    </source>
</evidence>
<dbReference type="Proteomes" id="UP001642409">
    <property type="component" value="Unassembled WGS sequence"/>
</dbReference>